<feature type="region of interest" description="Disordered" evidence="1">
    <location>
        <begin position="1"/>
        <end position="37"/>
    </location>
</feature>
<sequence length="168" mass="18230">MRPGKRPSSKSILNQTMGLDNNPIPSGDIEGSGRENSAYAKCRDKPFLAYKDIEFLSATTTATGRFGMSSQMPAATIDSSSSSSPGEDDTIIGIIILRVFPSPPLVQPNVGTSASGSGHSSAAGLSCREALLNDKHRRPFMTMNDRVWWIECQVALQDVLYKQNFPDF</sequence>
<feature type="compositionally biased region" description="Polar residues" evidence="1">
    <location>
        <begin position="9"/>
        <end position="19"/>
    </location>
</feature>
<reference evidence="2" key="1">
    <citation type="submission" date="2020-07" db="EMBL/GenBank/DDBJ databases">
        <authorList>
            <person name="Lin J."/>
        </authorList>
    </citation>
    <scope>NUCLEOTIDE SEQUENCE</scope>
</reference>
<proteinExistence type="predicted"/>
<protein>
    <submittedName>
        <fullName evidence="2">Uncharacterized protein</fullName>
    </submittedName>
</protein>
<organism evidence="2">
    <name type="scientific">Ananas comosus var. bracteatus</name>
    <name type="common">red pineapple</name>
    <dbReference type="NCBI Taxonomy" id="296719"/>
    <lineage>
        <taxon>Eukaryota</taxon>
        <taxon>Viridiplantae</taxon>
        <taxon>Streptophyta</taxon>
        <taxon>Embryophyta</taxon>
        <taxon>Tracheophyta</taxon>
        <taxon>Spermatophyta</taxon>
        <taxon>Magnoliopsida</taxon>
        <taxon>Liliopsida</taxon>
        <taxon>Poales</taxon>
        <taxon>Bromeliaceae</taxon>
        <taxon>Bromelioideae</taxon>
        <taxon>Ananas</taxon>
    </lineage>
</organism>
<dbReference type="AlphaFoldDB" id="A0A6V7NNW8"/>
<evidence type="ECO:0000313" key="2">
    <source>
        <dbReference type="EMBL" id="CAD1820273.1"/>
    </source>
</evidence>
<accession>A0A6V7NNW8</accession>
<gene>
    <name evidence="2" type="ORF">CB5_LOCUS3484</name>
</gene>
<name>A0A6V7NNW8_ANACO</name>
<dbReference type="EMBL" id="LR862140">
    <property type="protein sequence ID" value="CAD1820273.1"/>
    <property type="molecule type" value="Genomic_DNA"/>
</dbReference>
<evidence type="ECO:0000256" key="1">
    <source>
        <dbReference type="SAM" id="MobiDB-lite"/>
    </source>
</evidence>